<reference evidence="1 2" key="1">
    <citation type="submission" date="2017-11" db="EMBL/GenBank/DDBJ databases">
        <title>Draft Genome Sequence of Methylobacter psychrotolerans Sph1T, an Obligate Methanotroph from Low-Temperature Environments.</title>
        <authorList>
            <person name="Oshkin I.Y."/>
            <person name="Miroshnikov K."/>
            <person name="Belova S.E."/>
            <person name="Korzhenkov A."/>
            <person name="Toshchakov S.V."/>
            <person name="Dedysh S.N."/>
        </authorList>
    </citation>
    <scope>NUCLEOTIDE SEQUENCE [LARGE SCALE GENOMIC DNA]</scope>
    <source>
        <strain evidence="1 2">Sph1</strain>
    </source>
</reference>
<protein>
    <submittedName>
        <fullName evidence="1">Uncharacterized protein</fullName>
    </submittedName>
</protein>
<dbReference type="RefSeq" id="WP_103975766.1">
    <property type="nucleotide sequence ID" value="NZ_PGFZ01000020.1"/>
</dbReference>
<dbReference type="EMBL" id="PGFZ01000020">
    <property type="protein sequence ID" value="POZ49904.1"/>
    <property type="molecule type" value="Genomic_DNA"/>
</dbReference>
<dbReference type="Proteomes" id="UP000237423">
    <property type="component" value="Unassembled WGS sequence"/>
</dbReference>
<evidence type="ECO:0000313" key="2">
    <source>
        <dbReference type="Proteomes" id="UP000237423"/>
    </source>
</evidence>
<proteinExistence type="predicted"/>
<gene>
    <name evidence="1" type="ORF">AADEFJLK_04350</name>
</gene>
<accession>A0A2S5CGH9</accession>
<name>A0A2S5CGH9_9GAMM</name>
<comment type="caution">
    <text evidence="1">The sequence shown here is derived from an EMBL/GenBank/DDBJ whole genome shotgun (WGS) entry which is preliminary data.</text>
</comment>
<evidence type="ECO:0000313" key="1">
    <source>
        <dbReference type="EMBL" id="POZ49904.1"/>
    </source>
</evidence>
<dbReference type="AlphaFoldDB" id="A0A2S5CGH9"/>
<sequence length="117" mass="12669">MALTVGKKRQSTFTATLPEVGDGGKTINHTADVTLDVLKADEYAAVLKQNSDRALVERTLVNVVGLKDEDGNPMEFNDESKAALLEETWIVAALANYQVNLQRGISPADVTKRLLGN</sequence>
<organism evidence="1 2">
    <name type="scientific">Methylovulum psychrotolerans</name>
    <dbReference type="NCBI Taxonomy" id="1704499"/>
    <lineage>
        <taxon>Bacteria</taxon>
        <taxon>Pseudomonadati</taxon>
        <taxon>Pseudomonadota</taxon>
        <taxon>Gammaproteobacteria</taxon>
        <taxon>Methylococcales</taxon>
        <taxon>Methylococcaceae</taxon>
        <taxon>Methylovulum</taxon>
    </lineage>
</organism>